<dbReference type="Pfam" id="PF13419">
    <property type="entry name" value="HAD_2"/>
    <property type="match status" value="1"/>
</dbReference>
<dbReference type="InterPro" id="IPR023214">
    <property type="entry name" value="HAD_sf"/>
</dbReference>
<dbReference type="SFLD" id="SFLDG01135">
    <property type="entry name" value="C1.5.6:_HAD__Beta-PGM__Phospha"/>
    <property type="match status" value="1"/>
</dbReference>
<proteinExistence type="predicted"/>
<dbReference type="InterPro" id="IPR041492">
    <property type="entry name" value="HAD_2"/>
</dbReference>
<dbReference type="SFLD" id="SFLDS00003">
    <property type="entry name" value="Haloacid_Dehalogenase"/>
    <property type="match status" value="1"/>
</dbReference>
<dbReference type="GO" id="GO:0006281">
    <property type="term" value="P:DNA repair"/>
    <property type="evidence" value="ECO:0007669"/>
    <property type="project" value="TreeGrafter"/>
</dbReference>
<dbReference type="Gene3D" id="1.10.150.240">
    <property type="entry name" value="Putative phosphatase, domain 2"/>
    <property type="match status" value="1"/>
</dbReference>
<organism evidence="1 2">
    <name type="scientific">Parenemella sanctibonifatiensis</name>
    <dbReference type="NCBI Taxonomy" id="2016505"/>
    <lineage>
        <taxon>Bacteria</taxon>
        <taxon>Bacillati</taxon>
        <taxon>Actinomycetota</taxon>
        <taxon>Actinomycetes</taxon>
        <taxon>Propionibacteriales</taxon>
        <taxon>Propionibacteriaceae</taxon>
        <taxon>Parenemella</taxon>
    </lineage>
</organism>
<reference evidence="1 2" key="1">
    <citation type="submission" date="2017-07" db="EMBL/GenBank/DDBJ databases">
        <title>Draft whole genome sequences of clinical Proprionibacteriaceae strains.</title>
        <authorList>
            <person name="Bernier A.-M."/>
            <person name="Bernard K."/>
            <person name="Domingo M.-C."/>
        </authorList>
    </citation>
    <scope>NUCLEOTIDE SEQUENCE [LARGE SCALE GENOMIC DNA]</scope>
    <source>
        <strain evidence="1 2">NML 150081</strain>
    </source>
</reference>
<accession>A0A255EL30</accession>
<dbReference type="PANTHER" id="PTHR43434:SF1">
    <property type="entry name" value="PHOSPHOGLYCOLATE PHOSPHATASE"/>
    <property type="match status" value="1"/>
</dbReference>
<protein>
    <submittedName>
        <fullName evidence="1">HAD family hydrolase</fullName>
    </submittedName>
</protein>
<dbReference type="OrthoDB" id="9797743at2"/>
<dbReference type="InterPro" id="IPR036412">
    <property type="entry name" value="HAD-like_sf"/>
</dbReference>
<dbReference type="EMBL" id="NMVJ01000001">
    <property type="protein sequence ID" value="OYN92194.1"/>
    <property type="molecule type" value="Genomic_DNA"/>
</dbReference>
<dbReference type="InterPro" id="IPR023198">
    <property type="entry name" value="PGP-like_dom2"/>
</dbReference>
<dbReference type="Gene3D" id="3.40.50.1000">
    <property type="entry name" value="HAD superfamily/HAD-like"/>
    <property type="match status" value="1"/>
</dbReference>
<dbReference type="Proteomes" id="UP000216300">
    <property type="component" value="Unassembled WGS sequence"/>
</dbReference>
<name>A0A255EL30_9ACTN</name>
<dbReference type="PANTHER" id="PTHR43434">
    <property type="entry name" value="PHOSPHOGLYCOLATE PHOSPHATASE"/>
    <property type="match status" value="1"/>
</dbReference>
<dbReference type="NCBIfam" id="TIGR01549">
    <property type="entry name" value="HAD-SF-IA-v1"/>
    <property type="match status" value="1"/>
</dbReference>
<gene>
    <name evidence="1" type="ORF">CGZ91_01405</name>
</gene>
<keyword evidence="2" id="KW-1185">Reference proteome</keyword>
<dbReference type="AlphaFoldDB" id="A0A255EL30"/>
<dbReference type="InterPro" id="IPR050155">
    <property type="entry name" value="HAD-like_hydrolase_sf"/>
</dbReference>
<comment type="caution">
    <text evidence="1">The sequence shown here is derived from an EMBL/GenBank/DDBJ whole genome shotgun (WGS) entry which is preliminary data.</text>
</comment>
<dbReference type="GO" id="GO:0005829">
    <property type="term" value="C:cytosol"/>
    <property type="evidence" value="ECO:0007669"/>
    <property type="project" value="TreeGrafter"/>
</dbReference>
<dbReference type="SUPFAM" id="SSF56784">
    <property type="entry name" value="HAD-like"/>
    <property type="match status" value="1"/>
</dbReference>
<dbReference type="SFLD" id="SFLDG01129">
    <property type="entry name" value="C1.5:_HAD__Beta-PGM__Phosphata"/>
    <property type="match status" value="1"/>
</dbReference>
<dbReference type="GO" id="GO:0008967">
    <property type="term" value="F:phosphoglycolate phosphatase activity"/>
    <property type="evidence" value="ECO:0007669"/>
    <property type="project" value="TreeGrafter"/>
</dbReference>
<dbReference type="InterPro" id="IPR006439">
    <property type="entry name" value="HAD-SF_hydro_IA"/>
</dbReference>
<evidence type="ECO:0000313" key="1">
    <source>
        <dbReference type="EMBL" id="OYN92194.1"/>
    </source>
</evidence>
<evidence type="ECO:0000313" key="2">
    <source>
        <dbReference type="Proteomes" id="UP000216300"/>
    </source>
</evidence>
<sequence length="219" mass="23463">MPGVTELLRPTILFDFDGTLANTVPLILASYRHTFDTVGLPPADEATIRSWIGRTLPDMFTELAGPDRVAELTEIYSTWQHDNAEQHLLPYAGMHQLVSDLIEAGAKVGIATSRRRGSAQRLKDLVGLDERLPLLVGLEDSTQHKPAAEPLLLAAERLGSEPGDCVYVGDALVDLRAAQAAGMVGVGVTWGAGVPGELRAESAHAVVDEIGDLRRVLLG</sequence>
<keyword evidence="1" id="KW-0378">Hydrolase</keyword>